<sequence length="368" mass="41452">MSDSGEKKHPASAKKLRDQRKKGQVSQSQDIGKLLALTAISEIALFTAETSLQRFQQLMRLPLSSMAQPFTRALEEVLFEGLTVFFSFALLMVATAILMKLISSWMQFGLLFAPETLKLDFNRLNPLKQLKQMFSAQSVMNLLMSIAKALLLGMVVYLVIRPSLGTLINLASSDLQTYILALIALIALFRYLLHACLALLLVLALIDLVLQKHFFAKRMRMTQVEVVKEYKDMEGDPHVKGKRRALAQELAQEEPKVKLPKLEESDMLVVNPTHFAVALYYRPGKTPLPVLVNKGTDDEARELIRQAKAAEVPVIQCVWLARTLYTHKLGAGIPRETLQAVALIYRTLRELDDDAKRETLELPALELR</sequence>
<protein>
    <submittedName>
        <fullName evidence="10">EscU/YscU/HrcU family type III secretion system export apparatus switch protein</fullName>
    </submittedName>
</protein>
<keyword evidence="6" id="KW-0843">Virulence</keyword>
<keyword evidence="4 9" id="KW-0812">Transmembrane</keyword>
<dbReference type="PANTHER" id="PTHR30531">
    <property type="entry name" value="FLAGELLAR BIOSYNTHETIC PROTEIN FLHB"/>
    <property type="match status" value="1"/>
</dbReference>
<dbReference type="InterPro" id="IPR006135">
    <property type="entry name" value="T3SS_substrate_exporter"/>
</dbReference>
<dbReference type="PANTHER" id="PTHR30531:SF14">
    <property type="entry name" value="SURFACE PRESENTATION OF ANTIGENS PROTEIN SPAS"/>
    <property type="match status" value="1"/>
</dbReference>
<gene>
    <name evidence="10" type="ORF">GIV46_00210</name>
</gene>
<feature type="region of interest" description="Disordered" evidence="8">
    <location>
        <begin position="1"/>
        <end position="25"/>
    </location>
</feature>
<keyword evidence="7 9" id="KW-0472">Membrane</keyword>
<dbReference type="Proteomes" id="UP000814126">
    <property type="component" value="Unassembled WGS sequence"/>
</dbReference>
<proteinExistence type="inferred from homology"/>
<keyword evidence="5 9" id="KW-1133">Transmembrane helix</keyword>
<dbReference type="EMBL" id="WJZX01000001">
    <property type="protein sequence ID" value="MCF5653434.1"/>
    <property type="molecule type" value="Genomic_DNA"/>
</dbReference>
<dbReference type="PRINTS" id="PR00950">
    <property type="entry name" value="TYPE3IMSPROT"/>
</dbReference>
<dbReference type="RefSeq" id="WP_236324444.1">
    <property type="nucleotide sequence ID" value="NZ_WJZX01000001.1"/>
</dbReference>
<evidence type="ECO:0000256" key="1">
    <source>
        <dbReference type="ARBA" id="ARBA00004651"/>
    </source>
</evidence>
<dbReference type="NCBIfam" id="TIGR01404">
    <property type="entry name" value="FlhB_rel_III"/>
    <property type="match status" value="1"/>
</dbReference>
<dbReference type="GO" id="GO:0009306">
    <property type="term" value="P:protein secretion"/>
    <property type="evidence" value="ECO:0007669"/>
    <property type="project" value="InterPro"/>
</dbReference>
<dbReference type="GO" id="GO:0005886">
    <property type="term" value="C:plasma membrane"/>
    <property type="evidence" value="ECO:0007669"/>
    <property type="project" value="UniProtKB-SubCell"/>
</dbReference>
<dbReference type="SUPFAM" id="SSF160544">
    <property type="entry name" value="EscU C-terminal domain-like"/>
    <property type="match status" value="1"/>
</dbReference>
<accession>A0AAP2WH21</accession>
<evidence type="ECO:0000256" key="7">
    <source>
        <dbReference type="ARBA" id="ARBA00023136"/>
    </source>
</evidence>
<dbReference type="AlphaFoldDB" id="A0AAP2WH21"/>
<feature type="transmembrane region" description="Helical" evidence="9">
    <location>
        <begin position="180"/>
        <end position="210"/>
    </location>
</feature>
<reference evidence="10" key="1">
    <citation type="submission" date="2019-11" db="EMBL/GenBank/DDBJ databases">
        <title>Epiphytic Pseudomonas syringae from cherry orchards.</title>
        <authorList>
            <person name="Hulin M.T."/>
        </authorList>
    </citation>
    <scope>NUCLEOTIDE SEQUENCE</scope>
    <source>
        <strain evidence="10">PA-2-1F</strain>
    </source>
</reference>
<evidence type="ECO:0000256" key="4">
    <source>
        <dbReference type="ARBA" id="ARBA00022692"/>
    </source>
</evidence>
<dbReference type="Gene3D" id="3.40.1690.10">
    <property type="entry name" value="secretion proteins EscU"/>
    <property type="match status" value="1"/>
</dbReference>
<dbReference type="InterPro" id="IPR006307">
    <property type="entry name" value="BsaZ-like"/>
</dbReference>
<evidence type="ECO:0000256" key="6">
    <source>
        <dbReference type="ARBA" id="ARBA00023026"/>
    </source>
</evidence>
<dbReference type="InterPro" id="IPR029025">
    <property type="entry name" value="T3SS_substrate_exporter_C"/>
</dbReference>
<comment type="subcellular location">
    <subcellularLocation>
        <location evidence="1">Cell membrane</location>
        <topology evidence="1">Multi-pass membrane protein</topology>
    </subcellularLocation>
</comment>
<evidence type="ECO:0000313" key="11">
    <source>
        <dbReference type="Proteomes" id="UP000814126"/>
    </source>
</evidence>
<evidence type="ECO:0000256" key="9">
    <source>
        <dbReference type="SAM" id="Phobius"/>
    </source>
</evidence>
<dbReference type="Pfam" id="PF01312">
    <property type="entry name" value="Bac_export_2"/>
    <property type="match status" value="1"/>
</dbReference>
<comment type="similarity">
    <text evidence="2">Belongs to the type III secretion exporter family.</text>
</comment>
<evidence type="ECO:0000256" key="5">
    <source>
        <dbReference type="ARBA" id="ARBA00022989"/>
    </source>
</evidence>
<feature type="transmembrane region" description="Helical" evidence="9">
    <location>
        <begin position="82"/>
        <end position="102"/>
    </location>
</feature>
<organism evidence="10 11">
    <name type="scientific">Pseudomonas poae</name>
    <dbReference type="NCBI Taxonomy" id="200451"/>
    <lineage>
        <taxon>Bacteria</taxon>
        <taxon>Pseudomonadati</taxon>
        <taxon>Pseudomonadota</taxon>
        <taxon>Gammaproteobacteria</taxon>
        <taxon>Pseudomonadales</taxon>
        <taxon>Pseudomonadaceae</taxon>
        <taxon>Pseudomonas</taxon>
    </lineage>
</organism>
<name>A0AAP2WH21_9PSED</name>
<evidence type="ECO:0000313" key="10">
    <source>
        <dbReference type="EMBL" id="MCF5653434.1"/>
    </source>
</evidence>
<feature type="compositionally biased region" description="Basic residues" evidence="8">
    <location>
        <begin position="10"/>
        <end position="23"/>
    </location>
</feature>
<keyword evidence="3" id="KW-1003">Cell membrane</keyword>
<evidence type="ECO:0000256" key="3">
    <source>
        <dbReference type="ARBA" id="ARBA00022475"/>
    </source>
</evidence>
<evidence type="ECO:0000256" key="8">
    <source>
        <dbReference type="SAM" id="MobiDB-lite"/>
    </source>
</evidence>
<evidence type="ECO:0000256" key="2">
    <source>
        <dbReference type="ARBA" id="ARBA00010690"/>
    </source>
</evidence>
<comment type="caution">
    <text evidence="10">The sequence shown here is derived from an EMBL/GenBank/DDBJ whole genome shotgun (WGS) entry which is preliminary data.</text>
</comment>
<feature type="transmembrane region" description="Helical" evidence="9">
    <location>
        <begin position="139"/>
        <end position="160"/>
    </location>
</feature>